<dbReference type="Pfam" id="PF00015">
    <property type="entry name" value="MCPsignal"/>
    <property type="match status" value="1"/>
</dbReference>
<dbReference type="AlphaFoldDB" id="F2JLI6"/>
<dbReference type="Proteomes" id="UP000008467">
    <property type="component" value="Chromosome"/>
</dbReference>
<keyword evidence="5" id="KW-0812">Transmembrane</keyword>
<sequence length="447" mass="48791">MKHISFRSKVMVITFILVIISFSISAIRTTQELKPRITQILQNDTLSTETQLAEIMKTIKIGQGIGYTVTGIFVCLCLFLYCTVLFKHFKQLIDSCRCMKTGDFSKSLDPILLKHNDEIGTIAQALEMMRAHLNQLVAATGHQARRLLDLSSKLNEAAIATQTATVAIASSMEAMVAGSQEQTQLTSETAQMTEHMHTDVAEVADSIQSITASSNRTLRHAKEGNQILQTVIEQMATIDQKVQSTSSQIQLLSDKSSRIQDIITLITSIASQTNLLALNAAIEAARAGEAGKGFSVVADEIRNLATQSADATARISQIITEINEEINEATAAMDENTIAVKKGLTFASEAGTSFEAILSDIKEVSTEFEAVKAVNEQVTEGTSHVLYAIQNINDISQASSTNTQAVVLATKNQNQLINDVSQGADELTRRVEKLMIEIDHFIIEKVR</sequence>
<dbReference type="SMART" id="SM00283">
    <property type="entry name" value="MA"/>
    <property type="match status" value="1"/>
</dbReference>
<dbReference type="PANTHER" id="PTHR32089">
    <property type="entry name" value="METHYL-ACCEPTING CHEMOTAXIS PROTEIN MCPB"/>
    <property type="match status" value="1"/>
</dbReference>
<name>F2JLI6_CELLD</name>
<dbReference type="RefSeq" id="WP_013656674.1">
    <property type="nucleotide sequence ID" value="NC_015275.1"/>
</dbReference>
<evidence type="ECO:0000313" key="8">
    <source>
        <dbReference type="EMBL" id="ADZ83377.1"/>
    </source>
</evidence>
<dbReference type="KEGG" id="cle:Clole_1653"/>
<dbReference type="InterPro" id="IPR003660">
    <property type="entry name" value="HAMP_dom"/>
</dbReference>
<dbReference type="SUPFAM" id="SSF58104">
    <property type="entry name" value="Methyl-accepting chemotaxis protein (MCP) signaling domain"/>
    <property type="match status" value="1"/>
</dbReference>
<accession>F2JLI6</accession>
<feature type="coiled-coil region" evidence="4">
    <location>
        <begin position="417"/>
        <end position="444"/>
    </location>
</feature>
<evidence type="ECO:0000256" key="2">
    <source>
        <dbReference type="ARBA" id="ARBA00029447"/>
    </source>
</evidence>
<evidence type="ECO:0000256" key="5">
    <source>
        <dbReference type="SAM" id="Phobius"/>
    </source>
</evidence>
<dbReference type="HOGENOM" id="CLU_000445_107_18_9"/>
<dbReference type="PROSITE" id="PS50111">
    <property type="entry name" value="CHEMOTAXIS_TRANSDUC_2"/>
    <property type="match status" value="1"/>
</dbReference>
<dbReference type="PANTHER" id="PTHR32089:SF112">
    <property type="entry name" value="LYSOZYME-LIKE PROTEIN-RELATED"/>
    <property type="match status" value="1"/>
</dbReference>
<evidence type="ECO:0000259" key="7">
    <source>
        <dbReference type="PROSITE" id="PS50885"/>
    </source>
</evidence>
<reference evidence="8 9" key="1">
    <citation type="journal article" date="2011" name="J. Bacteriol.">
        <title>Complete genome sequence of the cellulose-degrading bacterium Cellulosilyticum lentocellum.</title>
        <authorList>
            <consortium name="US DOE Joint Genome Institute"/>
            <person name="Miller D.A."/>
            <person name="Suen G."/>
            <person name="Bruce D."/>
            <person name="Copeland A."/>
            <person name="Cheng J.F."/>
            <person name="Detter C."/>
            <person name="Goodwin L.A."/>
            <person name="Han C.S."/>
            <person name="Hauser L.J."/>
            <person name="Land M.L."/>
            <person name="Lapidus A."/>
            <person name="Lucas S."/>
            <person name="Meincke L."/>
            <person name="Pitluck S."/>
            <person name="Tapia R."/>
            <person name="Teshima H."/>
            <person name="Woyke T."/>
            <person name="Fox B.G."/>
            <person name="Angert E.R."/>
            <person name="Currie C.R."/>
        </authorList>
    </citation>
    <scope>NUCLEOTIDE SEQUENCE [LARGE SCALE GENOMIC DNA]</scope>
    <source>
        <strain evidence="9">ATCC 49066 / DSM 5427 / NCIMB 11756 / RHM5</strain>
    </source>
</reference>
<evidence type="ECO:0000313" key="9">
    <source>
        <dbReference type="Proteomes" id="UP000008467"/>
    </source>
</evidence>
<keyword evidence="4" id="KW-0175">Coiled coil</keyword>
<dbReference type="EMBL" id="CP002582">
    <property type="protein sequence ID" value="ADZ83377.1"/>
    <property type="molecule type" value="Genomic_DNA"/>
</dbReference>
<gene>
    <name evidence="8" type="ordered locus">Clole_1653</name>
</gene>
<dbReference type="CDD" id="cd06225">
    <property type="entry name" value="HAMP"/>
    <property type="match status" value="1"/>
</dbReference>
<dbReference type="STRING" id="642492.Clole_1653"/>
<keyword evidence="5" id="KW-0472">Membrane</keyword>
<dbReference type="Gene3D" id="1.10.287.950">
    <property type="entry name" value="Methyl-accepting chemotaxis protein"/>
    <property type="match status" value="1"/>
</dbReference>
<feature type="transmembrane region" description="Helical" evidence="5">
    <location>
        <begin position="65"/>
        <end position="86"/>
    </location>
</feature>
<dbReference type="GO" id="GO:0007165">
    <property type="term" value="P:signal transduction"/>
    <property type="evidence" value="ECO:0007669"/>
    <property type="project" value="UniProtKB-KW"/>
</dbReference>
<keyword evidence="5" id="KW-1133">Transmembrane helix</keyword>
<dbReference type="eggNOG" id="COG0840">
    <property type="taxonomic scope" value="Bacteria"/>
</dbReference>
<dbReference type="CDD" id="cd11386">
    <property type="entry name" value="MCP_signal"/>
    <property type="match status" value="1"/>
</dbReference>
<protein>
    <submittedName>
        <fullName evidence="8">Methyl-accepting chemotaxis sensory transducer</fullName>
    </submittedName>
</protein>
<keyword evidence="1 3" id="KW-0807">Transducer</keyword>
<evidence type="ECO:0000256" key="1">
    <source>
        <dbReference type="ARBA" id="ARBA00023224"/>
    </source>
</evidence>
<feature type="domain" description="HAMP" evidence="7">
    <location>
        <begin position="102"/>
        <end position="138"/>
    </location>
</feature>
<evidence type="ECO:0000256" key="3">
    <source>
        <dbReference type="PROSITE-ProRule" id="PRU00284"/>
    </source>
</evidence>
<dbReference type="Gene3D" id="6.10.340.10">
    <property type="match status" value="1"/>
</dbReference>
<organism evidence="8 9">
    <name type="scientific">Cellulosilyticum lentocellum (strain ATCC 49066 / DSM 5427 / NCIMB 11756 / RHM5)</name>
    <name type="common">Clostridium lentocellum</name>
    <dbReference type="NCBI Taxonomy" id="642492"/>
    <lineage>
        <taxon>Bacteria</taxon>
        <taxon>Bacillati</taxon>
        <taxon>Bacillota</taxon>
        <taxon>Clostridia</taxon>
        <taxon>Lachnospirales</taxon>
        <taxon>Cellulosilyticaceae</taxon>
        <taxon>Cellulosilyticum</taxon>
    </lineage>
</organism>
<feature type="domain" description="Methyl-accepting transducer" evidence="6">
    <location>
        <begin position="157"/>
        <end position="393"/>
    </location>
</feature>
<evidence type="ECO:0000256" key="4">
    <source>
        <dbReference type="SAM" id="Coils"/>
    </source>
</evidence>
<keyword evidence="9" id="KW-1185">Reference proteome</keyword>
<evidence type="ECO:0000259" key="6">
    <source>
        <dbReference type="PROSITE" id="PS50111"/>
    </source>
</evidence>
<feature type="transmembrane region" description="Helical" evidence="5">
    <location>
        <begin position="6"/>
        <end position="27"/>
    </location>
</feature>
<dbReference type="PROSITE" id="PS50885">
    <property type="entry name" value="HAMP"/>
    <property type="match status" value="1"/>
</dbReference>
<proteinExistence type="inferred from homology"/>
<comment type="similarity">
    <text evidence="2">Belongs to the methyl-accepting chemotaxis (MCP) protein family.</text>
</comment>
<dbReference type="InterPro" id="IPR004089">
    <property type="entry name" value="MCPsignal_dom"/>
</dbReference>
<dbReference type="GO" id="GO:0016020">
    <property type="term" value="C:membrane"/>
    <property type="evidence" value="ECO:0007669"/>
    <property type="project" value="InterPro"/>
</dbReference>